<dbReference type="Pfam" id="PF00069">
    <property type="entry name" value="Pkinase"/>
    <property type="match status" value="1"/>
</dbReference>
<dbReference type="PROSITE" id="PS50011">
    <property type="entry name" value="PROTEIN_KINASE_DOM"/>
    <property type="match status" value="1"/>
</dbReference>
<dbReference type="Proteomes" id="UP001515480">
    <property type="component" value="Unassembled WGS sequence"/>
</dbReference>
<dbReference type="GO" id="GO:0005524">
    <property type="term" value="F:ATP binding"/>
    <property type="evidence" value="ECO:0007669"/>
    <property type="project" value="UniProtKB-KW"/>
</dbReference>
<keyword evidence="1" id="KW-0547">Nucleotide-binding</keyword>
<dbReference type="AlphaFoldDB" id="A0AB34J4K4"/>
<evidence type="ECO:0000313" key="6">
    <source>
        <dbReference type="Proteomes" id="UP001515480"/>
    </source>
</evidence>
<feature type="region of interest" description="Disordered" evidence="3">
    <location>
        <begin position="428"/>
        <end position="447"/>
    </location>
</feature>
<dbReference type="SUPFAM" id="SSF56112">
    <property type="entry name" value="Protein kinase-like (PK-like)"/>
    <property type="match status" value="1"/>
</dbReference>
<dbReference type="SUPFAM" id="SSF81383">
    <property type="entry name" value="F-box domain"/>
    <property type="match status" value="1"/>
</dbReference>
<dbReference type="PANTHER" id="PTHR24055">
    <property type="entry name" value="MITOGEN-ACTIVATED PROTEIN KINASE"/>
    <property type="match status" value="1"/>
</dbReference>
<dbReference type="Gene3D" id="3.30.200.20">
    <property type="entry name" value="Phosphorylase Kinase, domain 1"/>
    <property type="match status" value="1"/>
</dbReference>
<evidence type="ECO:0000256" key="2">
    <source>
        <dbReference type="ARBA" id="ARBA00022840"/>
    </source>
</evidence>
<dbReference type="InterPro" id="IPR000719">
    <property type="entry name" value="Prot_kinase_dom"/>
</dbReference>
<organism evidence="5 6">
    <name type="scientific">Prymnesium parvum</name>
    <name type="common">Toxic golden alga</name>
    <dbReference type="NCBI Taxonomy" id="97485"/>
    <lineage>
        <taxon>Eukaryota</taxon>
        <taxon>Haptista</taxon>
        <taxon>Haptophyta</taxon>
        <taxon>Prymnesiophyceae</taxon>
        <taxon>Prymnesiales</taxon>
        <taxon>Prymnesiaceae</taxon>
        <taxon>Prymnesium</taxon>
    </lineage>
</organism>
<evidence type="ECO:0000256" key="3">
    <source>
        <dbReference type="SAM" id="MobiDB-lite"/>
    </source>
</evidence>
<comment type="caution">
    <text evidence="5">The sequence shown here is derived from an EMBL/GenBank/DDBJ whole genome shotgun (WGS) entry which is preliminary data.</text>
</comment>
<dbReference type="SMART" id="SM00220">
    <property type="entry name" value="S_TKc"/>
    <property type="match status" value="1"/>
</dbReference>
<dbReference type="EMBL" id="JBGBPQ010000013">
    <property type="protein sequence ID" value="KAL1512267.1"/>
    <property type="molecule type" value="Genomic_DNA"/>
</dbReference>
<protein>
    <recommendedName>
        <fullName evidence="4">Protein kinase domain-containing protein</fullName>
    </recommendedName>
</protein>
<evidence type="ECO:0000256" key="1">
    <source>
        <dbReference type="ARBA" id="ARBA00022741"/>
    </source>
</evidence>
<dbReference type="GO" id="GO:0004672">
    <property type="term" value="F:protein kinase activity"/>
    <property type="evidence" value="ECO:0007669"/>
    <property type="project" value="InterPro"/>
</dbReference>
<dbReference type="InterPro" id="IPR050117">
    <property type="entry name" value="MAPK"/>
</dbReference>
<feature type="domain" description="Protein kinase" evidence="4">
    <location>
        <begin position="99"/>
        <end position="417"/>
    </location>
</feature>
<evidence type="ECO:0000313" key="5">
    <source>
        <dbReference type="EMBL" id="KAL1512267.1"/>
    </source>
</evidence>
<feature type="region of interest" description="Disordered" evidence="3">
    <location>
        <begin position="1"/>
        <end position="31"/>
    </location>
</feature>
<accession>A0AB34J4K4</accession>
<evidence type="ECO:0000259" key="4">
    <source>
        <dbReference type="PROSITE" id="PS50011"/>
    </source>
</evidence>
<dbReference type="Gene3D" id="1.10.510.10">
    <property type="entry name" value="Transferase(Phosphotransferase) domain 1"/>
    <property type="match status" value="1"/>
</dbReference>
<keyword evidence="2" id="KW-0067">ATP-binding</keyword>
<gene>
    <name evidence="5" type="ORF">AB1Y20_005529</name>
</gene>
<dbReference type="InterPro" id="IPR036047">
    <property type="entry name" value="F-box-like_dom_sf"/>
</dbReference>
<proteinExistence type="predicted"/>
<sequence length="496" mass="54125">MHSDPSHLRAAKARRAPAAPSDTPPSPPAAVDDTALESLFLHLDLRSLRAAAAVSSAWRAMSGRVVRSAAWRREHWEYLPAEEVTHRFGATELRVHPRYQQLSRPRSDRLGVAVRAFDVAGEARRSSSGRLAVVITKVADAFGAEPSLSADNHGHLMQRLLVELQLSHHFHGHANLLTFSDILLPSKQAFSGWRDLYLVSPDPGPDLARILRSPQSVFPLQQAPSLGRQLLEGLSALHSAGVVHSQLTPSCCFVDDAGRLRIGELHSARAADVGRWPRCHVRDDSRPSSARCQWYSAPELLLGERRDCLSCAVDVWAAGCILAELLIGEPLLPGNNFLSQICRAVQLCKSLTGEEPPLGWVKNRQAAAYAKSALGVDEATALDAMASTSEFDVLRQLLAFNPRDRIDAAAALQLDYFVAASFDGSEHEEGADAASSERGQHAPAAAGNTWPPFSFQDCLWEEAADDGSLLPTANELRRRFWNMACPFHPEVDPIPS</sequence>
<name>A0AB34J4K4_PRYPA</name>
<reference evidence="5 6" key="1">
    <citation type="journal article" date="2024" name="Science">
        <title>Giant polyketide synthase enzymes in the biosynthesis of giant marine polyether toxins.</title>
        <authorList>
            <person name="Fallon T.R."/>
            <person name="Shende V.V."/>
            <person name="Wierzbicki I.H."/>
            <person name="Pendleton A.L."/>
            <person name="Watervoot N.F."/>
            <person name="Auber R.P."/>
            <person name="Gonzalez D.J."/>
            <person name="Wisecaver J.H."/>
            <person name="Moore B.S."/>
        </authorList>
    </citation>
    <scope>NUCLEOTIDE SEQUENCE [LARGE SCALE GENOMIC DNA]</scope>
    <source>
        <strain evidence="5 6">12B1</strain>
    </source>
</reference>
<keyword evidence="6" id="KW-1185">Reference proteome</keyword>
<dbReference type="InterPro" id="IPR011009">
    <property type="entry name" value="Kinase-like_dom_sf"/>
</dbReference>